<comment type="similarity">
    <text evidence="5">Belongs to the HrcA family.</text>
</comment>
<evidence type="ECO:0000256" key="3">
    <source>
        <dbReference type="ARBA" id="ARBA00023016"/>
    </source>
</evidence>
<keyword evidence="1 5" id="KW-0678">Repressor</keyword>
<dbReference type="Gene3D" id="1.10.10.10">
    <property type="entry name" value="Winged helix-like DNA-binding domain superfamily/Winged helix DNA-binding domain"/>
    <property type="match status" value="1"/>
</dbReference>
<keyword evidence="4 5" id="KW-0804">Transcription</keyword>
<protein>
    <recommendedName>
        <fullName evidence="5">Heat-inducible transcription repressor HrcA</fullName>
    </recommendedName>
</protein>
<dbReference type="Gene3D" id="3.30.390.60">
    <property type="entry name" value="Heat-inducible transcription repressor hrca homolog, domain 3"/>
    <property type="match status" value="1"/>
</dbReference>
<evidence type="ECO:0000259" key="6">
    <source>
        <dbReference type="Pfam" id="PF01628"/>
    </source>
</evidence>
<reference evidence="7 8" key="1">
    <citation type="journal article" date="2015" name="Genome Announc.">
        <title>Draft Genome Sequence of Filamentous Marine Cyanobacterium Lyngbya confervoides Strain BDU141951.</title>
        <authorList>
            <person name="Chandrababunaidu M.M."/>
            <person name="Sen D."/>
            <person name="Tripathy S."/>
        </authorList>
    </citation>
    <scope>NUCLEOTIDE SEQUENCE [LARGE SCALE GENOMIC DNA]</scope>
    <source>
        <strain evidence="7 8">BDU141951</strain>
    </source>
</reference>
<evidence type="ECO:0000256" key="5">
    <source>
        <dbReference type="HAMAP-Rule" id="MF_00081"/>
    </source>
</evidence>
<dbReference type="PANTHER" id="PTHR34824:SF1">
    <property type="entry name" value="HEAT-INDUCIBLE TRANSCRIPTION REPRESSOR HRCA"/>
    <property type="match status" value="1"/>
</dbReference>
<dbReference type="HAMAP" id="MF_00081">
    <property type="entry name" value="HrcA"/>
    <property type="match status" value="1"/>
</dbReference>
<dbReference type="InterPro" id="IPR036388">
    <property type="entry name" value="WH-like_DNA-bd_sf"/>
</dbReference>
<accession>A0ABD4T1M0</accession>
<dbReference type="SUPFAM" id="SSF46785">
    <property type="entry name" value="Winged helix' DNA-binding domain"/>
    <property type="match status" value="1"/>
</dbReference>
<dbReference type="AlphaFoldDB" id="A0ABD4T1M0"/>
<keyword evidence="8" id="KW-1185">Reference proteome</keyword>
<dbReference type="GO" id="GO:0045892">
    <property type="term" value="P:negative regulation of DNA-templated transcription"/>
    <property type="evidence" value="ECO:0007669"/>
    <property type="project" value="UniProtKB-UniRule"/>
</dbReference>
<organism evidence="7 8">
    <name type="scientific">Lyngbya confervoides BDU141951</name>
    <dbReference type="NCBI Taxonomy" id="1574623"/>
    <lineage>
        <taxon>Bacteria</taxon>
        <taxon>Bacillati</taxon>
        <taxon>Cyanobacteriota</taxon>
        <taxon>Cyanophyceae</taxon>
        <taxon>Oscillatoriophycideae</taxon>
        <taxon>Oscillatoriales</taxon>
        <taxon>Microcoleaceae</taxon>
        <taxon>Lyngbya</taxon>
    </lineage>
</organism>
<keyword evidence="2 5" id="KW-0805">Transcription regulation</keyword>
<proteinExistence type="inferred from homology"/>
<comment type="function">
    <text evidence="5">Negative regulator of class I heat shock genes (grpE-dnaK-dnaJ and groELS operons). Prevents heat-shock induction of these operons.</text>
</comment>
<dbReference type="SUPFAM" id="SSF55781">
    <property type="entry name" value="GAF domain-like"/>
    <property type="match status" value="1"/>
</dbReference>
<name>A0ABD4T1M0_9CYAN</name>
<comment type="caution">
    <text evidence="7">The sequence shown here is derived from an EMBL/GenBank/DDBJ whole genome shotgun (WGS) entry which is preliminary data.</text>
</comment>
<evidence type="ECO:0000313" key="7">
    <source>
        <dbReference type="EMBL" id="MCM1982182.1"/>
    </source>
</evidence>
<dbReference type="Proteomes" id="UP000031561">
    <property type="component" value="Unassembled WGS sequence"/>
</dbReference>
<keyword evidence="3 5" id="KW-0346">Stress response</keyword>
<dbReference type="Pfam" id="PF01628">
    <property type="entry name" value="HrcA"/>
    <property type="match status" value="1"/>
</dbReference>
<evidence type="ECO:0000256" key="2">
    <source>
        <dbReference type="ARBA" id="ARBA00023015"/>
    </source>
</evidence>
<dbReference type="InterPro" id="IPR002571">
    <property type="entry name" value="HrcA"/>
</dbReference>
<dbReference type="PANTHER" id="PTHR34824">
    <property type="entry name" value="HEAT-INDUCIBLE TRANSCRIPTION REPRESSOR HRCA"/>
    <property type="match status" value="1"/>
</dbReference>
<dbReference type="NCBIfam" id="TIGR00331">
    <property type="entry name" value="hrcA"/>
    <property type="match status" value="1"/>
</dbReference>
<dbReference type="EMBL" id="JTHE03000034">
    <property type="protein sequence ID" value="MCM1982182.1"/>
    <property type="molecule type" value="Genomic_DNA"/>
</dbReference>
<dbReference type="InterPro" id="IPR023120">
    <property type="entry name" value="WHTH_transcript_rep_HrcA_IDD"/>
</dbReference>
<dbReference type="PIRSF" id="PIRSF005485">
    <property type="entry name" value="HrcA"/>
    <property type="match status" value="1"/>
</dbReference>
<evidence type="ECO:0000256" key="1">
    <source>
        <dbReference type="ARBA" id="ARBA00022491"/>
    </source>
</evidence>
<dbReference type="InterPro" id="IPR021153">
    <property type="entry name" value="HrcA_C"/>
</dbReference>
<feature type="domain" description="Heat-inducible transcription repressor HrcA C-terminal" evidence="6">
    <location>
        <begin position="108"/>
        <end position="348"/>
    </location>
</feature>
<dbReference type="RefSeq" id="WP_166280680.1">
    <property type="nucleotide sequence ID" value="NZ_JTHE03000034.1"/>
</dbReference>
<dbReference type="InterPro" id="IPR029016">
    <property type="entry name" value="GAF-like_dom_sf"/>
</dbReference>
<gene>
    <name evidence="5 7" type="primary">hrcA</name>
    <name evidence="7" type="ORF">QQ91_0004980</name>
</gene>
<dbReference type="Gene3D" id="3.30.450.40">
    <property type="match status" value="1"/>
</dbReference>
<evidence type="ECO:0000313" key="8">
    <source>
        <dbReference type="Proteomes" id="UP000031561"/>
    </source>
</evidence>
<dbReference type="InterPro" id="IPR036390">
    <property type="entry name" value="WH_DNA-bd_sf"/>
</dbReference>
<sequence length="363" mass="40431">MTFHLTQRQAHILWATVDHYISTAEPVGSKALAQEYELPISPATIRNVMGGLEKSGLLFQPHTSAGRVPSDSGYRLYVDRLITPSHKIAAHIAQLLSERLSPQRVSLETLLRHAAQILAQLSGCLALVTLPQSPQITLRHVQLVLIEPHKAMLILVTHDYQTQSTLLDLPELSADPPLERESLEQELSILTNFLNHHITGCTVRDLQTLDWQELGQEFQHYSSLVHHICQKIVSRVEPDPVAPVLFGGLSEVLRQPEFTELKQAHTLIDLLEADNALLWPLMWDTHRVHLPLEEAGDLSKVNIKIGTEHSLEPIQSCTLVSTSYQHRDSAWGYVGVIGPTRMAYEKVIALVEGTSSYLSAALG</sequence>
<evidence type="ECO:0000256" key="4">
    <source>
        <dbReference type="ARBA" id="ARBA00023163"/>
    </source>
</evidence>